<name>X1RPW2_9ZZZZ</name>
<dbReference type="Pfam" id="PF20732">
    <property type="entry name" value="NamZ_C"/>
    <property type="match status" value="1"/>
</dbReference>
<dbReference type="GO" id="GO:0033922">
    <property type="term" value="F:peptidoglycan beta-N-acetylmuramidase activity"/>
    <property type="evidence" value="ECO:0007669"/>
    <property type="project" value="InterPro"/>
</dbReference>
<feature type="transmembrane region" description="Helical" evidence="1">
    <location>
        <begin position="38"/>
        <end position="56"/>
    </location>
</feature>
<dbReference type="PANTHER" id="PTHR42915">
    <property type="entry name" value="HYPOTHETICAL 460 KDA PROTEIN IN FEUA-SIGW INTERGENIC REGION [PRECURSOR]"/>
    <property type="match status" value="1"/>
</dbReference>
<keyword evidence="1" id="KW-0812">Transmembrane</keyword>
<evidence type="ECO:0008006" key="5">
    <source>
        <dbReference type="Google" id="ProtNLM"/>
    </source>
</evidence>
<dbReference type="InterPro" id="IPR048503">
    <property type="entry name" value="NamZ_C"/>
</dbReference>
<evidence type="ECO:0000313" key="4">
    <source>
        <dbReference type="EMBL" id="GAI65220.1"/>
    </source>
</evidence>
<accession>X1RPW2</accession>
<sequence length="362" mass="40940">MISVVKYTFDTASEYKICIFTFNFNCIMKNIIGTTGRSAISLSLIIMLTYLLSIYGTSGKEIITGAERTEIYLSLLEGKKVALVANHTSKINDTHLLDSLLSLEIDIAKVFTPEHGFRGTADDGEQLSDYKDQETGIQVISLYGEKKKPSPDDLLGIELVMFDIQDVGMRFYTYISTLHYVMEACAENHVEFVVFDRPNPNGFYVDGPILDLEHKSFVGMNPIPVVHGLTVAEYARMVNGERWLKNGIQCKLKYIPCENYDHNKAYELPIKPSPNLPNMLSIYLYPSLCLFEGTIMSVGRGTDFPFQVFGHPEYQSDLFSFTPVSKEGASNPKYEGIECKGVDLRDIDPVFFWQERRINLDC</sequence>
<dbReference type="PANTHER" id="PTHR42915:SF1">
    <property type="entry name" value="PEPTIDOGLYCAN BETA-N-ACETYLMURAMIDASE NAMZ"/>
    <property type="match status" value="1"/>
</dbReference>
<dbReference type="Gene3D" id="3.90.1150.140">
    <property type="match status" value="1"/>
</dbReference>
<evidence type="ECO:0000259" key="2">
    <source>
        <dbReference type="Pfam" id="PF07075"/>
    </source>
</evidence>
<dbReference type="EMBL" id="BARW01001900">
    <property type="protein sequence ID" value="GAI65220.1"/>
    <property type="molecule type" value="Genomic_DNA"/>
</dbReference>
<gene>
    <name evidence="4" type="ORF">S12H4_05668</name>
</gene>
<comment type="caution">
    <text evidence="4">The sequence shown here is derived from an EMBL/GenBank/DDBJ whole genome shotgun (WGS) entry which is preliminary data.</text>
</comment>
<keyword evidence="1" id="KW-0472">Membrane</keyword>
<organism evidence="4">
    <name type="scientific">marine sediment metagenome</name>
    <dbReference type="NCBI Taxonomy" id="412755"/>
    <lineage>
        <taxon>unclassified sequences</taxon>
        <taxon>metagenomes</taxon>
        <taxon>ecological metagenomes</taxon>
    </lineage>
</organism>
<dbReference type="InterPro" id="IPR008302">
    <property type="entry name" value="NamZ"/>
</dbReference>
<evidence type="ECO:0000259" key="3">
    <source>
        <dbReference type="Pfam" id="PF20732"/>
    </source>
</evidence>
<dbReference type="InterPro" id="IPR048502">
    <property type="entry name" value="NamZ_N"/>
</dbReference>
<dbReference type="AlphaFoldDB" id="X1RPW2"/>
<protein>
    <recommendedName>
        <fullName evidence="5">DUF1343 domain-containing protein</fullName>
    </recommendedName>
</protein>
<feature type="non-terminal residue" evidence="4">
    <location>
        <position position="362"/>
    </location>
</feature>
<dbReference type="Pfam" id="PF07075">
    <property type="entry name" value="NamZ_N"/>
    <property type="match status" value="1"/>
</dbReference>
<proteinExistence type="predicted"/>
<feature type="domain" description="Peptidoglycan beta-N-acetylmuramidase NamZ C-terminal" evidence="3">
    <location>
        <begin position="283"/>
        <end position="349"/>
    </location>
</feature>
<feature type="domain" description="Peptidoglycan beta-N-acetylmuramidase NamZ N-terminal" evidence="2">
    <location>
        <begin position="81"/>
        <end position="279"/>
    </location>
</feature>
<dbReference type="Gene3D" id="3.40.50.12170">
    <property type="entry name" value="Uncharacterised protein PF07075, DUF1343"/>
    <property type="match status" value="1"/>
</dbReference>
<keyword evidence="1" id="KW-1133">Transmembrane helix</keyword>
<reference evidence="4" key="1">
    <citation type="journal article" date="2014" name="Front. Microbiol.">
        <title>High frequency of phylogenetically diverse reductive dehalogenase-homologous genes in deep subseafloor sedimentary metagenomes.</title>
        <authorList>
            <person name="Kawai M."/>
            <person name="Futagami T."/>
            <person name="Toyoda A."/>
            <person name="Takaki Y."/>
            <person name="Nishi S."/>
            <person name="Hori S."/>
            <person name="Arai W."/>
            <person name="Tsubouchi T."/>
            <person name="Morono Y."/>
            <person name="Uchiyama I."/>
            <person name="Ito T."/>
            <person name="Fujiyama A."/>
            <person name="Inagaki F."/>
            <person name="Takami H."/>
        </authorList>
    </citation>
    <scope>NUCLEOTIDE SEQUENCE</scope>
    <source>
        <strain evidence="4">Expedition CK06-06</strain>
    </source>
</reference>
<evidence type="ECO:0000256" key="1">
    <source>
        <dbReference type="SAM" id="Phobius"/>
    </source>
</evidence>